<dbReference type="EMBL" id="CP019698">
    <property type="protein sequence ID" value="AQS58825.1"/>
    <property type="molecule type" value="Genomic_DNA"/>
</dbReference>
<dbReference type="NCBIfam" id="NF045794">
    <property type="entry name" value="CsxC_fam"/>
    <property type="match status" value="1"/>
</dbReference>
<evidence type="ECO:0000313" key="3">
    <source>
        <dbReference type="Proteomes" id="UP000189464"/>
    </source>
</evidence>
<organism evidence="2 3">
    <name type="scientific">Desulforamulus ferrireducens</name>
    <dbReference type="NCBI Taxonomy" id="1833852"/>
    <lineage>
        <taxon>Bacteria</taxon>
        <taxon>Bacillati</taxon>
        <taxon>Bacillota</taxon>
        <taxon>Clostridia</taxon>
        <taxon>Eubacteriales</taxon>
        <taxon>Peptococcaceae</taxon>
        <taxon>Desulforamulus</taxon>
    </lineage>
</organism>
<feature type="domain" description="DUF7852" evidence="1">
    <location>
        <begin position="37"/>
        <end position="114"/>
    </location>
</feature>
<proteinExistence type="predicted"/>
<keyword evidence="3" id="KW-1185">Reference proteome</keyword>
<dbReference type="AlphaFoldDB" id="A0A1S6IVL9"/>
<dbReference type="InterPro" id="IPR057174">
    <property type="entry name" value="DUF7852"/>
</dbReference>
<dbReference type="Pfam" id="PF25250">
    <property type="entry name" value="DUF7852"/>
    <property type="match status" value="1"/>
</dbReference>
<dbReference type="InterPro" id="IPR054845">
    <property type="entry name" value="Exosporium_prot_C"/>
</dbReference>
<dbReference type="RefSeq" id="WP_077713851.1">
    <property type="nucleotide sequence ID" value="NZ_CP019698.1"/>
</dbReference>
<accession>A0A1S6IVL9</accession>
<evidence type="ECO:0000259" key="1">
    <source>
        <dbReference type="Pfam" id="PF25250"/>
    </source>
</evidence>
<dbReference type="KEGG" id="dfg:B0537_06855"/>
<name>A0A1S6IVL9_9FIRM</name>
<dbReference type="OrthoDB" id="2381017at2"/>
<sequence length="257" mass="28535">MERCCPPFKQNNVVKGGTLCECPSSTVAIVGLTTGPTVKVPVVLAQLQIQVNLDSVITLPEPALEIKDIKKRVKVTQCLLLQDPFEPVGSPTMLSIKGYIRKNIDYATRSCSNSEGVCGDIRHCTVDVPFNCMTQVVFNGATPASILVNTTDEFTFFRNQPLSGPGFADKDHLLSSDLSEYNQVSQEFFNDLPYCELVSARVVEYDEYLNRQRPCGVNLPFEEKEFRQVEEKAILLLVVKILQNRLVAIPAVGDLTF</sequence>
<protein>
    <recommendedName>
        <fullName evidence="1">DUF7852 domain-containing protein</fullName>
    </recommendedName>
</protein>
<dbReference type="STRING" id="1833852.B0537_06855"/>
<gene>
    <name evidence="2" type="ORF">B0537_06855</name>
</gene>
<reference evidence="2 3" key="1">
    <citation type="journal article" date="2016" name="Int. J. Syst. Evol. Microbiol.">
        <title>Desulfotomaculum ferrireducens sp. nov., a moderately thermophilic sulfate-reducing and dissimilatory Fe(III)-reducing bacterium isolated from compost.</title>
        <authorList>
            <person name="Yang G."/>
            <person name="Guo J."/>
            <person name="Zhuang L."/>
            <person name="Yuan Y."/>
            <person name="Zhou S."/>
        </authorList>
    </citation>
    <scope>NUCLEOTIDE SEQUENCE [LARGE SCALE GENOMIC DNA]</scope>
    <source>
        <strain evidence="2 3">GSS09</strain>
    </source>
</reference>
<dbReference type="Proteomes" id="UP000189464">
    <property type="component" value="Chromosome"/>
</dbReference>
<evidence type="ECO:0000313" key="2">
    <source>
        <dbReference type="EMBL" id="AQS58825.1"/>
    </source>
</evidence>